<protein>
    <submittedName>
        <fullName evidence="2">Uncharacterized protein</fullName>
    </submittedName>
</protein>
<evidence type="ECO:0000313" key="3">
    <source>
        <dbReference type="Proteomes" id="UP001437256"/>
    </source>
</evidence>
<accession>A0ABR2ZYN8</accession>
<reference evidence="2 3" key="1">
    <citation type="submission" date="2024-05" db="EMBL/GenBank/DDBJ databases">
        <title>A draft genome resource for the thread blight pathogen Marasmius tenuissimus strain MS-2.</title>
        <authorList>
            <person name="Yulfo-Soto G.E."/>
            <person name="Baruah I.K."/>
            <person name="Amoako-Attah I."/>
            <person name="Bukari Y."/>
            <person name="Meinhardt L.W."/>
            <person name="Bailey B.A."/>
            <person name="Cohen S.P."/>
        </authorList>
    </citation>
    <scope>NUCLEOTIDE SEQUENCE [LARGE SCALE GENOMIC DNA]</scope>
    <source>
        <strain evidence="2 3">MS-2</strain>
    </source>
</reference>
<name>A0ABR2ZYN8_9AGAR</name>
<dbReference type="Proteomes" id="UP001437256">
    <property type="component" value="Unassembled WGS sequence"/>
</dbReference>
<comment type="caution">
    <text evidence="2">The sequence shown here is derived from an EMBL/GenBank/DDBJ whole genome shotgun (WGS) entry which is preliminary data.</text>
</comment>
<organism evidence="2 3">
    <name type="scientific">Marasmius tenuissimus</name>
    <dbReference type="NCBI Taxonomy" id="585030"/>
    <lineage>
        <taxon>Eukaryota</taxon>
        <taxon>Fungi</taxon>
        <taxon>Dikarya</taxon>
        <taxon>Basidiomycota</taxon>
        <taxon>Agaricomycotina</taxon>
        <taxon>Agaricomycetes</taxon>
        <taxon>Agaricomycetidae</taxon>
        <taxon>Agaricales</taxon>
        <taxon>Marasmiineae</taxon>
        <taxon>Marasmiaceae</taxon>
        <taxon>Marasmius</taxon>
    </lineage>
</organism>
<dbReference type="EMBL" id="JBBXMP010000035">
    <property type="protein sequence ID" value="KAL0066488.1"/>
    <property type="molecule type" value="Genomic_DNA"/>
</dbReference>
<gene>
    <name evidence="2" type="ORF">AAF712_006531</name>
</gene>
<evidence type="ECO:0000256" key="1">
    <source>
        <dbReference type="SAM" id="MobiDB-lite"/>
    </source>
</evidence>
<keyword evidence="3" id="KW-1185">Reference proteome</keyword>
<feature type="region of interest" description="Disordered" evidence="1">
    <location>
        <begin position="569"/>
        <end position="591"/>
    </location>
</feature>
<evidence type="ECO:0000313" key="2">
    <source>
        <dbReference type="EMBL" id="KAL0066488.1"/>
    </source>
</evidence>
<proteinExistence type="predicted"/>
<sequence>MSKSIRQLWIRVLSRDPDFPWVEFPRLGMTEPKFVNLAFSEHCHHCLREGDFPVFWIFKTRLCPTCLGPRFTNIPPPLVYTSYPLLLSERYSYAINGRPSSYSVYELQDIAEVQSNAGFPSNEYHARKQEHVNTENHHANIWRSYKERFAQCQEADYEHARKARSDQYVDLHKEDIADCPMRDTESLGVSVSSGHADEVAHLTHANPEAIADRRAIKSLSVVLPEKVWKSMLPGLIPLLEETRESLKRKRRKEALKRRPHLIASIVQEHNGKFPNRISPSPADICWTPKVKAMIEHEDPNAYSTPELFADLADELPDLCEEWRTSKRYELLGLLPPGSNLSCLSLAKTFFKCSDCTTEPVSYPRIFIHECLRSLRFGYRNRGSDVARLLKTLEAEPWNVDGDRVGYYKEAEQVATAIIRTCGLHPDVATPEDVDQLAPWLECPLCRPERGRAVFPWRKASGSLLIGGVYNRTTFDEQRTSRRDLGKAVRVFGKIGSVKGVFKALMGHWTDVLAGALPASPVQIPREAIREWEDYDLHADASMDQPPFHVVIPPADPGAEVPEVIDLLDDDSDDEVVEVERPPPPTLTIDEDGLEYIEISD</sequence>